<accession>A0A2H4YFR4</accession>
<organism evidence="1 2">
    <name type="scientific">Citrobacter phage CF1 ERZ-2017</name>
    <dbReference type="NCBI Taxonomy" id="2267236"/>
    <lineage>
        <taxon>Viruses</taxon>
        <taxon>Duplodnaviria</taxon>
        <taxon>Heunggongvirae</taxon>
        <taxon>Uroviricota</taxon>
        <taxon>Caudoviricetes</taxon>
        <taxon>Pantevenvirales</taxon>
        <taxon>Straboviridae</taxon>
        <taxon>Tevenvirinae</taxon>
        <taxon>Moonvirus</taxon>
        <taxon>Moonvirus cf1</taxon>
    </lineage>
</organism>
<proteinExistence type="predicted"/>
<sequence>MNDLIQALLRVEDECSEILLMAKFDSFGQTGIDEIVEIHRNTVKSLKALVQLKAEEI</sequence>
<keyword evidence="2" id="KW-1185">Reference proteome</keyword>
<name>A0A2H4YFR4_9CAUD</name>
<evidence type="ECO:0000313" key="2">
    <source>
        <dbReference type="Proteomes" id="UP000240395"/>
    </source>
</evidence>
<dbReference type="Proteomes" id="UP000240395">
    <property type="component" value="Segment"/>
</dbReference>
<gene>
    <name evidence="1" type="ORF">Cf1_00126</name>
</gene>
<dbReference type="EMBL" id="MG250484">
    <property type="protein sequence ID" value="AUE22999.1"/>
    <property type="molecule type" value="Genomic_DNA"/>
</dbReference>
<evidence type="ECO:0000313" key="1">
    <source>
        <dbReference type="EMBL" id="AUE22999.1"/>
    </source>
</evidence>
<reference evidence="1 2" key="1">
    <citation type="submission" date="2017-10" db="EMBL/GenBank/DDBJ databases">
        <title>Antibacterial composition for extension of chilled fish shelf life and decreasing of risk of food-borne infections, bacteriophage strains for its preparation.</title>
        <authorList>
            <person name="Zulkarneev E.R."/>
            <person name="Aleshkin A.V."/>
            <person name="Rubalsky O.V."/>
            <person name="Kiseleva I.A."/>
            <person name="Rubalskii E.O."/>
            <person name="Lebedev S.N."/>
        </authorList>
    </citation>
    <scope>NUCLEOTIDE SEQUENCE [LARGE SCALE GENOMIC DNA]</scope>
</reference>
<protein>
    <submittedName>
        <fullName evidence="1">Uncharacterized protein</fullName>
    </submittedName>
</protein>